<keyword evidence="1" id="KW-0545">Nucleotide biosynthesis</keyword>
<organism evidence="4 5">
    <name type="scientific">Salmonella phage 7-11</name>
    <dbReference type="NCBI Taxonomy" id="1054968"/>
    <lineage>
        <taxon>Viruses</taxon>
        <taxon>Duplodnaviria</taxon>
        <taxon>Heunggongvirae</taxon>
        <taxon>Uroviricota</taxon>
        <taxon>Caudoviricetes</taxon>
        <taxon>Grimontviridae</taxon>
        <taxon>Moazamivirus</taxon>
        <taxon>Moazamivirus 711</taxon>
    </lineage>
</organism>
<dbReference type="Proteomes" id="UP000001639">
    <property type="component" value="Segment"/>
</dbReference>
<dbReference type="Pfam" id="PF13793">
    <property type="entry name" value="Pribosyltran_N"/>
    <property type="match status" value="1"/>
</dbReference>
<dbReference type="InterPro" id="IPR000836">
    <property type="entry name" value="PRTase_dom"/>
</dbReference>
<dbReference type="CDD" id="cd06223">
    <property type="entry name" value="PRTases_typeI"/>
    <property type="match status" value="1"/>
</dbReference>
<protein>
    <submittedName>
        <fullName evidence="4">Putative ribose-phosphate pyrophosphokinase</fullName>
    </submittedName>
</protein>
<dbReference type="EMBL" id="HM997019">
    <property type="protein sequence ID" value="AEK82035.1"/>
    <property type="molecule type" value="Genomic_DNA"/>
</dbReference>
<dbReference type="NCBIfam" id="TIGR01251">
    <property type="entry name" value="ribP_PPkin"/>
    <property type="match status" value="1"/>
</dbReference>
<dbReference type="InterPro" id="IPR005946">
    <property type="entry name" value="Rib-P_diPkinase"/>
</dbReference>
<evidence type="ECO:0000313" key="4">
    <source>
        <dbReference type="EMBL" id="AEK82035.1"/>
    </source>
</evidence>
<reference evidence="4 5" key="1">
    <citation type="journal article" date="2011" name="Arch. Virol.">
        <title>The genome sequence of enterobacterial phage 7-11, which possesses an unusually elongated head.</title>
        <authorList>
            <person name="Kropinski A.M."/>
            <person name="Lingohr E.J."/>
            <person name="Ackermann H.W."/>
        </authorList>
    </citation>
    <scope>NUCLEOTIDE SEQUENCE [LARGE SCALE GENOMIC DNA]</scope>
</reference>
<evidence type="ECO:0000313" key="5">
    <source>
        <dbReference type="Proteomes" id="UP000001639"/>
    </source>
</evidence>
<dbReference type="InterPro" id="IPR029099">
    <property type="entry name" value="Pribosyltran_N"/>
</dbReference>
<keyword evidence="4" id="KW-0808">Transferase</keyword>
<feature type="domain" description="Phosphoribosyltransferase" evidence="2">
    <location>
        <begin position="148"/>
        <end position="274"/>
    </location>
</feature>
<dbReference type="Gene3D" id="3.40.50.2020">
    <property type="match status" value="2"/>
</dbReference>
<evidence type="ECO:0000259" key="2">
    <source>
        <dbReference type="Pfam" id="PF00156"/>
    </source>
</evidence>
<dbReference type="PANTHER" id="PTHR10210">
    <property type="entry name" value="RIBOSE-PHOSPHATE DIPHOSPHOKINASE FAMILY MEMBER"/>
    <property type="match status" value="1"/>
</dbReference>
<keyword evidence="4" id="KW-0418">Kinase</keyword>
<name>G0X553_9CAUD</name>
<dbReference type="OrthoDB" id="6086at10239"/>
<dbReference type="SMART" id="SM01400">
    <property type="entry name" value="Pribosyltran_N"/>
    <property type="match status" value="1"/>
</dbReference>
<dbReference type="GO" id="GO:0016301">
    <property type="term" value="F:kinase activity"/>
    <property type="evidence" value="ECO:0007669"/>
    <property type="project" value="UniProtKB-KW"/>
</dbReference>
<dbReference type="Pfam" id="PF00156">
    <property type="entry name" value="Pribosyltran"/>
    <property type="match status" value="1"/>
</dbReference>
<dbReference type="GO" id="GO:0004749">
    <property type="term" value="F:ribose phosphate diphosphokinase activity"/>
    <property type="evidence" value="ECO:0007669"/>
    <property type="project" value="TreeGrafter"/>
</dbReference>
<sequence>MINLSVNALDVAIDTGKFSDGALRLKLSGVLPRHVESAIIRVTADTDPQNQFFEVACVVSVLRWINPRIRITLFMPYLPYARQDRRMVTNDAFTLKVYANQLNALELDSVLVFDAHSDVGPGLIENCVNIPQNRLLQVNPWHYGLTAGDDIVIVSPDAGALKKIHGIQKVIPNIGLVVLDKERNVETGEIVGMRIVDSTLQSLEDRRCVIFDDICDGGMTFIGAATALKKAGAKSVELVVTHGIFSKGYDHLLQNGVDKIYTTDSVAFCEKPHVDHPQVRIYNCDHLMRTLNYL</sequence>
<dbReference type="InterPro" id="IPR029057">
    <property type="entry name" value="PRTase-like"/>
</dbReference>
<dbReference type="GeneID" id="11117587"/>
<feature type="domain" description="Ribose-phosphate pyrophosphokinase N-terminal" evidence="3">
    <location>
        <begin position="13"/>
        <end position="104"/>
    </location>
</feature>
<evidence type="ECO:0000256" key="1">
    <source>
        <dbReference type="ARBA" id="ARBA00022727"/>
    </source>
</evidence>
<dbReference type="SUPFAM" id="SSF53271">
    <property type="entry name" value="PRTase-like"/>
    <property type="match status" value="1"/>
</dbReference>
<keyword evidence="5" id="KW-1185">Reference proteome</keyword>
<dbReference type="GO" id="GO:0006015">
    <property type="term" value="P:5-phosphoribose 1-diphosphate biosynthetic process"/>
    <property type="evidence" value="ECO:0007669"/>
    <property type="project" value="TreeGrafter"/>
</dbReference>
<accession>G0X553</accession>
<dbReference type="GO" id="GO:0000287">
    <property type="term" value="F:magnesium ion binding"/>
    <property type="evidence" value="ECO:0007669"/>
    <property type="project" value="InterPro"/>
</dbReference>
<dbReference type="PANTHER" id="PTHR10210:SF41">
    <property type="entry name" value="RIBOSE-PHOSPHATE PYROPHOSPHOKINASE 1, CHLOROPLASTIC"/>
    <property type="match status" value="1"/>
</dbReference>
<dbReference type="RefSeq" id="YP_004782495.1">
    <property type="nucleotide sequence ID" value="NC_015938.1"/>
</dbReference>
<dbReference type="GO" id="GO:0002189">
    <property type="term" value="C:ribose phosphate diphosphokinase complex"/>
    <property type="evidence" value="ECO:0007669"/>
    <property type="project" value="TreeGrafter"/>
</dbReference>
<dbReference type="GO" id="GO:0006164">
    <property type="term" value="P:purine nucleotide biosynthetic process"/>
    <property type="evidence" value="ECO:0007669"/>
    <property type="project" value="TreeGrafter"/>
</dbReference>
<evidence type="ECO:0000259" key="3">
    <source>
        <dbReference type="Pfam" id="PF13793"/>
    </source>
</evidence>
<proteinExistence type="predicted"/>
<dbReference type="KEGG" id="vg:11117587"/>